<accession>A0ACB9MPU4</accession>
<comment type="caution">
    <text evidence="1">The sequence shown here is derived from an EMBL/GenBank/DDBJ whole genome shotgun (WGS) entry which is preliminary data.</text>
</comment>
<organism evidence="1 2">
    <name type="scientific">Melastoma candidum</name>
    <dbReference type="NCBI Taxonomy" id="119954"/>
    <lineage>
        <taxon>Eukaryota</taxon>
        <taxon>Viridiplantae</taxon>
        <taxon>Streptophyta</taxon>
        <taxon>Embryophyta</taxon>
        <taxon>Tracheophyta</taxon>
        <taxon>Spermatophyta</taxon>
        <taxon>Magnoliopsida</taxon>
        <taxon>eudicotyledons</taxon>
        <taxon>Gunneridae</taxon>
        <taxon>Pentapetalae</taxon>
        <taxon>rosids</taxon>
        <taxon>malvids</taxon>
        <taxon>Myrtales</taxon>
        <taxon>Melastomataceae</taxon>
        <taxon>Melastomatoideae</taxon>
        <taxon>Melastomateae</taxon>
        <taxon>Melastoma</taxon>
    </lineage>
</organism>
<protein>
    <submittedName>
        <fullName evidence="1">Uncharacterized protein</fullName>
    </submittedName>
</protein>
<name>A0ACB9MPU4_9MYRT</name>
<gene>
    <name evidence="1" type="ORF">MLD38_030306</name>
</gene>
<dbReference type="EMBL" id="CM042888">
    <property type="protein sequence ID" value="KAI4324856.1"/>
    <property type="molecule type" value="Genomic_DNA"/>
</dbReference>
<proteinExistence type="predicted"/>
<evidence type="ECO:0000313" key="2">
    <source>
        <dbReference type="Proteomes" id="UP001057402"/>
    </source>
</evidence>
<sequence>MNSPGIPDWNFEFDPPLTNPKKNIGRQDHDLAELLWQNGQVVLQSQNNRKPSSPSRSDAAARQPCRSQDPSARPEGSLGVNLIQDDEMVSWIHYPVEDSFQKEFCSHFFGELPTLNPMDVDGTLKQADHEKPVSFNSFVGGSQLLHSRTVAAPEVPVGQLPPPRFQVPDPARPACNNVSQGVPGKIVNFSQLALPFKSEARPLNFQIGQQGSGVITRADAREGSVMTVGSSRCGSNQILNDRPDLSRASSNGVGTAGCISTGIVKEDDCYMLSMSQTEGRKTETLEPTVTSSSGGSGSSFGATTKQGPDSSMSHKRKGREGEESECQSEAVEIEMANGKKPMQRSGGSTRRSRAAEVHNLSERRRRDRINKKMKALQELIPHCNKTDKASMLDEAIEYLKSLQLQLQVMWMGGGMTPMMIPGAQHYMSPMGLTMCPPGLPAVHPNMRLPRMPVVDQSFPMIPTNNQAMFGQAPVLNPLNFQNQMANPSFPEQFARYMSMHNMQAPPQGGAQQQQMHPLPSGSTSSMPAYTGGAAANGSSGSKIG</sequence>
<keyword evidence="2" id="KW-1185">Reference proteome</keyword>
<evidence type="ECO:0000313" key="1">
    <source>
        <dbReference type="EMBL" id="KAI4324856.1"/>
    </source>
</evidence>
<dbReference type="Proteomes" id="UP001057402">
    <property type="component" value="Chromosome 9"/>
</dbReference>
<reference evidence="2" key="1">
    <citation type="journal article" date="2023" name="Front. Plant Sci.">
        <title>Chromosomal-level genome assembly of Melastoma candidum provides insights into trichome evolution.</title>
        <authorList>
            <person name="Zhong Y."/>
            <person name="Wu W."/>
            <person name="Sun C."/>
            <person name="Zou P."/>
            <person name="Liu Y."/>
            <person name="Dai S."/>
            <person name="Zhou R."/>
        </authorList>
    </citation>
    <scope>NUCLEOTIDE SEQUENCE [LARGE SCALE GENOMIC DNA]</scope>
</reference>